<dbReference type="AlphaFoldDB" id="A0A8S3ZSD3"/>
<gene>
    <name evidence="1" type="ORF">CUNI_LOCUS17975</name>
</gene>
<sequence>MFHRLMSVQHVPQTNVCSAYSYFRFTELCRRCCDAQLNFYKQFVTNPHYLSVLSTTCLDKCPTEQTTT</sequence>
<dbReference type="Proteomes" id="UP000678393">
    <property type="component" value="Unassembled WGS sequence"/>
</dbReference>
<evidence type="ECO:0000313" key="2">
    <source>
        <dbReference type="Proteomes" id="UP000678393"/>
    </source>
</evidence>
<keyword evidence="2" id="KW-1185">Reference proteome</keyword>
<evidence type="ECO:0000313" key="1">
    <source>
        <dbReference type="EMBL" id="CAG5132417.1"/>
    </source>
</evidence>
<organism evidence="1 2">
    <name type="scientific">Candidula unifasciata</name>
    <dbReference type="NCBI Taxonomy" id="100452"/>
    <lineage>
        <taxon>Eukaryota</taxon>
        <taxon>Metazoa</taxon>
        <taxon>Spiralia</taxon>
        <taxon>Lophotrochozoa</taxon>
        <taxon>Mollusca</taxon>
        <taxon>Gastropoda</taxon>
        <taxon>Heterobranchia</taxon>
        <taxon>Euthyneura</taxon>
        <taxon>Panpulmonata</taxon>
        <taxon>Eupulmonata</taxon>
        <taxon>Stylommatophora</taxon>
        <taxon>Helicina</taxon>
        <taxon>Helicoidea</taxon>
        <taxon>Geomitridae</taxon>
        <taxon>Candidula</taxon>
    </lineage>
</organism>
<feature type="non-terminal residue" evidence="1">
    <location>
        <position position="68"/>
    </location>
</feature>
<protein>
    <submittedName>
        <fullName evidence="1">Uncharacterized protein</fullName>
    </submittedName>
</protein>
<proteinExistence type="predicted"/>
<dbReference type="EMBL" id="CAJHNH020005346">
    <property type="protein sequence ID" value="CAG5132417.1"/>
    <property type="molecule type" value="Genomic_DNA"/>
</dbReference>
<comment type="caution">
    <text evidence="1">The sequence shown here is derived from an EMBL/GenBank/DDBJ whole genome shotgun (WGS) entry which is preliminary data.</text>
</comment>
<reference evidence="1" key="1">
    <citation type="submission" date="2021-04" db="EMBL/GenBank/DDBJ databases">
        <authorList>
            <consortium name="Molecular Ecology Group"/>
        </authorList>
    </citation>
    <scope>NUCLEOTIDE SEQUENCE</scope>
</reference>
<accession>A0A8S3ZSD3</accession>
<name>A0A8S3ZSD3_9EUPU</name>